<evidence type="ECO:0000313" key="2">
    <source>
        <dbReference type="EMBL" id="MFB9097766.1"/>
    </source>
</evidence>
<comment type="caution">
    <text evidence="2">The sequence shown here is derived from an EMBL/GenBank/DDBJ whole genome shotgun (WGS) entry which is preliminary data.</text>
</comment>
<gene>
    <name evidence="2" type="ORF">ACFFVF_14710</name>
</gene>
<keyword evidence="3" id="KW-1185">Reference proteome</keyword>
<evidence type="ECO:0000256" key="1">
    <source>
        <dbReference type="SAM" id="Phobius"/>
    </source>
</evidence>
<dbReference type="Proteomes" id="UP001589607">
    <property type="component" value="Unassembled WGS sequence"/>
</dbReference>
<keyword evidence="1" id="KW-0472">Membrane</keyword>
<feature type="transmembrane region" description="Helical" evidence="1">
    <location>
        <begin position="6"/>
        <end position="24"/>
    </location>
</feature>
<protein>
    <submittedName>
        <fullName evidence="2">Uncharacterized protein</fullName>
    </submittedName>
</protein>
<keyword evidence="1" id="KW-0812">Transmembrane</keyword>
<organism evidence="2 3">
    <name type="scientific">Flavobacterium jumunjinense</name>
    <dbReference type="NCBI Taxonomy" id="998845"/>
    <lineage>
        <taxon>Bacteria</taxon>
        <taxon>Pseudomonadati</taxon>
        <taxon>Bacteroidota</taxon>
        <taxon>Flavobacteriia</taxon>
        <taxon>Flavobacteriales</taxon>
        <taxon>Flavobacteriaceae</taxon>
        <taxon>Flavobacterium</taxon>
    </lineage>
</organism>
<sequence length="230" mass="25958">MDLNSLIIPGFVLSIGFVMMFYVLNKNKKHINNQDLEKERAHTDKYQTELLSGEYSYINKWMKNAPIDAFTSSSITYTGLDRAKDVGKDLLKSAMTLGTVKFRTVETPSFVVLSEGKMHYLSTDVEGDLKEHLIFNSERLNQATVTLDATKGNENAASKAKEILATKYFFNFDIDGQKSTIEVHDRLAFNNDVTSMFGSSYSKNLTRNQIVGEQFYAKISALYPNLKAKS</sequence>
<name>A0ABV5GR08_9FLAO</name>
<dbReference type="EMBL" id="JBHMEY010000066">
    <property type="protein sequence ID" value="MFB9097766.1"/>
    <property type="molecule type" value="Genomic_DNA"/>
</dbReference>
<proteinExistence type="predicted"/>
<evidence type="ECO:0000313" key="3">
    <source>
        <dbReference type="Proteomes" id="UP001589607"/>
    </source>
</evidence>
<reference evidence="2 3" key="1">
    <citation type="submission" date="2024-09" db="EMBL/GenBank/DDBJ databases">
        <authorList>
            <person name="Sun Q."/>
            <person name="Mori K."/>
        </authorList>
    </citation>
    <scope>NUCLEOTIDE SEQUENCE [LARGE SCALE GENOMIC DNA]</scope>
    <source>
        <strain evidence="2 3">CECT 7955</strain>
    </source>
</reference>
<dbReference type="RefSeq" id="WP_236457971.1">
    <property type="nucleotide sequence ID" value="NZ_CBCSGE010000008.1"/>
</dbReference>
<accession>A0ABV5GR08</accession>
<keyword evidence="1" id="KW-1133">Transmembrane helix</keyword>